<dbReference type="Proteomes" id="UP000553034">
    <property type="component" value="Unassembled WGS sequence"/>
</dbReference>
<dbReference type="AlphaFoldDB" id="A0A840ER87"/>
<organism evidence="3 4">
    <name type="scientific">Mesonia hippocampi</name>
    <dbReference type="NCBI Taxonomy" id="1628250"/>
    <lineage>
        <taxon>Bacteria</taxon>
        <taxon>Pseudomonadati</taxon>
        <taxon>Bacteroidota</taxon>
        <taxon>Flavobacteriia</taxon>
        <taxon>Flavobacteriales</taxon>
        <taxon>Flavobacteriaceae</taxon>
        <taxon>Mesonia</taxon>
    </lineage>
</organism>
<dbReference type="EMBL" id="JACIFO010000007">
    <property type="protein sequence ID" value="MBB4119480.1"/>
    <property type="molecule type" value="Genomic_DNA"/>
</dbReference>
<dbReference type="Gene3D" id="2.40.128.110">
    <property type="entry name" value="Lipid/polyisoprenoid-binding, YceI-like"/>
    <property type="match status" value="1"/>
</dbReference>
<dbReference type="RefSeq" id="WP_183477835.1">
    <property type="nucleotide sequence ID" value="NZ_JACIFO010000007.1"/>
</dbReference>
<keyword evidence="1" id="KW-0732">Signal</keyword>
<feature type="chain" id="PRO_5032308936" evidence="1">
    <location>
        <begin position="23"/>
        <end position="219"/>
    </location>
</feature>
<dbReference type="SMART" id="SM00867">
    <property type="entry name" value="YceI"/>
    <property type="match status" value="1"/>
</dbReference>
<evidence type="ECO:0000256" key="1">
    <source>
        <dbReference type="SAM" id="SignalP"/>
    </source>
</evidence>
<dbReference type="InterPro" id="IPR007372">
    <property type="entry name" value="Lipid/polyisoprenoid-bd_YceI"/>
</dbReference>
<dbReference type="SUPFAM" id="SSF101874">
    <property type="entry name" value="YceI-like"/>
    <property type="match status" value="1"/>
</dbReference>
<proteinExistence type="predicted"/>
<gene>
    <name evidence="3" type="ORF">GGR32_001782</name>
</gene>
<dbReference type="PANTHER" id="PTHR34406:SF1">
    <property type="entry name" value="PROTEIN YCEI"/>
    <property type="match status" value="1"/>
</dbReference>
<keyword evidence="4" id="KW-1185">Reference proteome</keyword>
<evidence type="ECO:0000259" key="2">
    <source>
        <dbReference type="SMART" id="SM00867"/>
    </source>
</evidence>
<protein>
    <submittedName>
        <fullName evidence="3">Polyisoprenoid-binding protein YceI</fullName>
    </submittedName>
</protein>
<dbReference type="InterPro" id="IPR036761">
    <property type="entry name" value="TTHA0802/YceI-like_sf"/>
</dbReference>
<evidence type="ECO:0000313" key="4">
    <source>
        <dbReference type="Proteomes" id="UP000553034"/>
    </source>
</evidence>
<name>A0A840ER87_9FLAO</name>
<comment type="caution">
    <text evidence="3">The sequence shown here is derived from an EMBL/GenBank/DDBJ whole genome shotgun (WGS) entry which is preliminary data.</text>
</comment>
<dbReference type="Pfam" id="PF04264">
    <property type="entry name" value="YceI"/>
    <property type="match status" value="1"/>
</dbReference>
<evidence type="ECO:0000313" key="3">
    <source>
        <dbReference type="EMBL" id="MBB4119480.1"/>
    </source>
</evidence>
<dbReference type="PANTHER" id="PTHR34406">
    <property type="entry name" value="PROTEIN YCEI"/>
    <property type="match status" value="1"/>
</dbReference>
<feature type="domain" description="Lipid/polyisoprenoid-binding YceI-like" evidence="2">
    <location>
        <begin position="44"/>
        <end position="218"/>
    </location>
</feature>
<sequence>MKKLLMNVFVVAVLTATTVACKNDKKTTTSDAQETAKPTVEAVAYKVSTDNSTLKWEGAKVIGGKHFGTVNLKEGVFSVKEGLIESGKVVIDMNSINATDVEGEEKEMLEGHLKGTNDKQKSDFFDVKDFPTATFEVTGHEKGKALKGNLTLKGITNNIEVPVKVSEENGMLTLVSEPFTIDRTDWKINFNSGSVFKDVAKDRVISDNFTLQFTVEAKK</sequence>
<dbReference type="PROSITE" id="PS51257">
    <property type="entry name" value="PROKAR_LIPOPROTEIN"/>
    <property type="match status" value="1"/>
</dbReference>
<accession>A0A840ER87</accession>
<reference evidence="3 4" key="1">
    <citation type="submission" date="2020-08" db="EMBL/GenBank/DDBJ databases">
        <title>Genomic Encyclopedia of Type Strains, Phase IV (KMG-IV): sequencing the most valuable type-strain genomes for metagenomic binning, comparative biology and taxonomic classification.</title>
        <authorList>
            <person name="Goeker M."/>
        </authorList>
    </citation>
    <scope>NUCLEOTIDE SEQUENCE [LARGE SCALE GENOMIC DNA]</scope>
    <source>
        <strain evidence="3 4">DSM 29568</strain>
    </source>
</reference>
<feature type="signal peptide" evidence="1">
    <location>
        <begin position="1"/>
        <end position="22"/>
    </location>
</feature>